<dbReference type="STRING" id="320771.Cflav_PD6438"/>
<reference evidence="1 2" key="1">
    <citation type="journal article" date="2011" name="J. Bacteriol.">
        <title>Genome sequence of 'Pedosphaera parvula' Ellin514, an aerobic Verrucomicrobial isolate from pasture soil.</title>
        <authorList>
            <person name="Kant R."/>
            <person name="van Passel M.W."/>
            <person name="Sangwan P."/>
            <person name="Palva A."/>
            <person name="Lucas S."/>
            <person name="Copeland A."/>
            <person name="Lapidus A."/>
            <person name="Glavina Del Rio T."/>
            <person name="Dalin E."/>
            <person name="Tice H."/>
            <person name="Bruce D."/>
            <person name="Goodwin L."/>
            <person name="Pitluck S."/>
            <person name="Chertkov O."/>
            <person name="Larimer F.W."/>
            <person name="Land M.L."/>
            <person name="Hauser L."/>
            <person name="Brettin T.S."/>
            <person name="Detter J.C."/>
            <person name="Han S."/>
            <person name="de Vos W.M."/>
            <person name="Janssen P.H."/>
            <person name="Smidt H."/>
        </authorList>
    </citation>
    <scope>NUCLEOTIDE SEQUENCE [LARGE SCALE GENOMIC DNA]</scope>
    <source>
        <strain evidence="1 2">Ellin514</strain>
    </source>
</reference>
<dbReference type="Gene3D" id="3.40.50.2300">
    <property type="match status" value="1"/>
</dbReference>
<evidence type="ECO:0000313" key="1">
    <source>
        <dbReference type="EMBL" id="EEF62163.1"/>
    </source>
</evidence>
<name>B9XDL7_PEDPL</name>
<protein>
    <submittedName>
        <fullName evidence="1">Response regulator receiver protein</fullName>
    </submittedName>
</protein>
<dbReference type="AlphaFoldDB" id="B9XDL7"/>
<dbReference type="Proteomes" id="UP000003688">
    <property type="component" value="Unassembled WGS sequence"/>
</dbReference>
<sequence>MRHPSARTTSGASGYLLKRMTSEKLLDAINEARLGGVPLTRQMADKAAHYFQPIETAKSALPNLTRREQQTLALLAEFAATRKLPTAWASASRRCASTYATPIANFIAVSNPNEGTTSREARFDSF</sequence>
<accession>B9XDL7</accession>
<dbReference type="EMBL" id="ABOX02000006">
    <property type="protein sequence ID" value="EEF62163.1"/>
    <property type="molecule type" value="Genomic_DNA"/>
</dbReference>
<gene>
    <name evidence="1" type="ORF">Cflav_PD6438</name>
</gene>
<evidence type="ECO:0000313" key="2">
    <source>
        <dbReference type="Proteomes" id="UP000003688"/>
    </source>
</evidence>
<proteinExistence type="predicted"/>
<comment type="caution">
    <text evidence="1">The sequence shown here is derived from an EMBL/GenBank/DDBJ whole genome shotgun (WGS) entry which is preliminary data.</text>
</comment>
<organism evidence="1 2">
    <name type="scientific">Pedosphaera parvula (strain Ellin514)</name>
    <dbReference type="NCBI Taxonomy" id="320771"/>
    <lineage>
        <taxon>Bacteria</taxon>
        <taxon>Pseudomonadati</taxon>
        <taxon>Verrucomicrobiota</taxon>
        <taxon>Pedosphaerae</taxon>
        <taxon>Pedosphaerales</taxon>
        <taxon>Pedosphaeraceae</taxon>
        <taxon>Pedosphaera</taxon>
    </lineage>
</organism>
<keyword evidence="2" id="KW-1185">Reference proteome</keyword>
<dbReference type="RefSeq" id="WP_007413915.1">
    <property type="nucleotide sequence ID" value="NZ_ABOX02000006.1"/>
</dbReference>